<dbReference type="GO" id="GO:0000455">
    <property type="term" value="P:enzyme-directed rRNA pseudouridine synthesis"/>
    <property type="evidence" value="ECO:0007669"/>
    <property type="project" value="UniProtKB-ARBA"/>
</dbReference>
<evidence type="ECO:0000256" key="1">
    <source>
        <dbReference type="ARBA" id="ARBA00008348"/>
    </source>
</evidence>
<dbReference type="CDD" id="cd02870">
    <property type="entry name" value="PseudoU_synth_RsuA_like"/>
    <property type="match status" value="1"/>
</dbReference>
<sequence>MVERLQKILSRCGIASRRAAEEMILSGRVTVNGSPAELGMKADPETDRILLDGKPISLPGESVYILLNKPRGYVTTLSDEKGRPTVRDLVGDCPARVYPVGRLDLNSEGLLILTNDGAAAHHLMHPSGHVAKEYLVRVRGDVPSALPVLRGPMSLDGELLSPALVRALPGNDAGTSLISITIREGKNRQVRRMCEAAKLQVLRLRRVREGNLLLGDLECGHWRFLTPEEITYLKSL</sequence>
<evidence type="ECO:0000259" key="5">
    <source>
        <dbReference type="SMART" id="SM00363"/>
    </source>
</evidence>
<dbReference type="Proteomes" id="UP000192790">
    <property type="component" value="Unassembled WGS sequence"/>
</dbReference>
<dbReference type="PROSITE" id="PS01149">
    <property type="entry name" value="PSI_RSU"/>
    <property type="match status" value="1"/>
</dbReference>
<dbReference type="InterPro" id="IPR050343">
    <property type="entry name" value="RsuA_PseudoU_synthase"/>
</dbReference>
<dbReference type="InterPro" id="IPR020103">
    <property type="entry name" value="PsdUridine_synth_cat_dom_sf"/>
</dbReference>
<dbReference type="FunFam" id="3.10.290.10:FF:000003">
    <property type="entry name" value="Pseudouridine synthase"/>
    <property type="match status" value="1"/>
</dbReference>
<dbReference type="SMART" id="SM00363">
    <property type="entry name" value="S4"/>
    <property type="match status" value="1"/>
</dbReference>
<dbReference type="EMBL" id="FWXW01000001">
    <property type="protein sequence ID" value="SMC39919.1"/>
    <property type="molecule type" value="Genomic_DNA"/>
</dbReference>
<dbReference type="OrthoDB" id="9807213at2"/>
<dbReference type="Gene3D" id="3.10.290.10">
    <property type="entry name" value="RNA-binding S4 domain"/>
    <property type="match status" value="1"/>
</dbReference>
<comment type="similarity">
    <text evidence="1 4">Belongs to the pseudouridine synthase RsuA family.</text>
</comment>
<evidence type="ECO:0000256" key="2">
    <source>
        <dbReference type="ARBA" id="ARBA00023235"/>
    </source>
</evidence>
<dbReference type="PANTHER" id="PTHR47683">
    <property type="entry name" value="PSEUDOURIDINE SYNTHASE FAMILY PROTEIN-RELATED"/>
    <property type="match status" value="1"/>
</dbReference>
<dbReference type="InterPro" id="IPR020094">
    <property type="entry name" value="TruA/RsuA/RluB/E/F_N"/>
</dbReference>
<dbReference type="SUPFAM" id="SSF55174">
    <property type="entry name" value="Alpha-L RNA-binding motif"/>
    <property type="match status" value="1"/>
</dbReference>
<accession>A0A1W1YUR9</accession>
<dbReference type="PROSITE" id="PS50889">
    <property type="entry name" value="S4"/>
    <property type="match status" value="1"/>
</dbReference>
<dbReference type="InterPro" id="IPR042092">
    <property type="entry name" value="PsdUridine_s_RsuA/RluB/E/F_cat"/>
</dbReference>
<dbReference type="Gene3D" id="3.30.70.580">
    <property type="entry name" value="Pseudouridine synthase I, catalytic domain, N-terminal subdomain"/>
    <property type="match status" value="1"/>
</dbReference>
<keyword evidence="3" id="KW-0694">RNA-binding</keyword>
<dbReference type="InterPro" id="IPR002942">
    <property type="entry name" value="S4_RNA-bd"/>
</dbReference>
<evidence type="ECO:0000256" key="3">
    <source>
        <dbReference type="PROSITE-ProRule" id="PRU00182"/>
    </source>
</evidence>
<dbReference type="Gene3D" id="3.30.70.1560">
    <property type="entry name" value="Alpha-L RNA-binding motif"/>
    <property type="match status" value="1"/>
</dbReference>
<name>A0A1W1YUR9_9FIRM</name>
<dbReference type="PANTHER" id="PTHR47683:SF2">
    <property type="entry name" value="RNA-BINDING S4 DOMAIN-CONTAINING PROTEIN"/>
    <property type="match status" value="1"/>
</dbReference>
<organism evidence="6 7">
    <name type="scientific">Papillibacter cinnamivorans DSM 12816</name>
    <dbReference type="NCBI Taxonomy" id="1122930"/>
    <lineage>
        <taxon>Bacteria</taxon>
        <taxon>Bacillati</taxon>
        <taxon>Bacillota</taxon>
        <taxon>Clostridia</taxon>
        <taxon>Eubacteriales</taxon>
        <taxon>Oscillospiraceae</taxon>
        <taxon>Papillibacter</taxon>
    </lineage>
</organism>
<dbReference type="InterPro" id="IPR036986">
    <property type="entry name" value="S4_RNA-bd_sf"/>
</dbReference>
<keyword evidence="7" id="KW-1185">Reference proteome</keyword>
<dbReference type="RefSeq" id="WP_084233294.1">
    <property type="nucleotide sequence ID" value="NZ_FWXW01000001.1"/>
</dbReference>
<keyword evidence="2 4" id="KW-0413">Isomerase</keyword>
<dbReference type="InterPro" id="IPR006145">
    <property type="entry name" value="PsdUridine_synth_RsuA/RluA"/>
</dbReference>
<feature type="domain" description="RNA-binding S4" evidence="5">
    <location>
        <begin position="3"/>
        <end position="61"/>
    </location>
</feature>
<evidence type="ECO:0000313" key="7">
    <source>
        <dbReference type="Proteomes" id="UP000192790"/>
    </source>
</evidence>
<dbReference type="STRING" id="1122930.SAMN02745168_0678"/>
<protein>
    <recommendedName>
        <fullName evidence="4">Pseudouridine synthase</fullName>
        <ecNumber evidence="4">5.4.99.-</ecNumber>
    </recommendedName>
</protein>
<dbReference type="GO" id="GO:0120159">
    <property type="term" value="F:rRNA pseudouridine synthase activity"/>
    <property type="evidence" value="ECO:0007669"/>
    <property type="project" value="UniProtKB-ARBA"/>
</dbReference>
<evidence type="ECO:0000313" key="6">
    <source>
        <dbReference type="EMBL" id="SMC39919.1"/>
    </source>
</evidence>
<dbReference type="EC" id="5.4.99.-" evidence="4"/>
<dbReference type="AlphaFoldDB" id="A0A1W1YUR9"/>
<dbReference type="GO" id="GO:0003723">
    <property type="term" value="F:RNA binding"/>
    <property type="evidence" value="ECO:0007669"/>
    <property type="project" value="UniProtKB-KW"/>
</dbReference>
<evidence type="ECO:0000256" key="4">
    <source>
        <dbReference type="RuleBase" id="RU003887"/>
    </source>
</evidence>
<dbReference type="SUPFAM" id="SSF55120">
    <property type="entry name" value="Pseudouridine synthase"/>
    <property type="match status" value="1"/>
</dbReference>
<dbReference type="CDD" id="cd00165">
    <property type="entry name" value="S4"/>
    <property type="match status" value="1"/>
</dbReference>
<dbReference type="InterPro" id="IPR000748">
    <property type="entry name" value="PsdUridine_synth_RsuA/RluB/E/F"/>
</dbReference>
<dbReference type="Pfam" id="PF00849">
    <property type="entry name" value="PseudoU_synth_2"/>
    <property type="match status" value="1"/>
</dbReference>
<dbReference type="Pfam" id="PF01479">
    <property type="entry name" value="S4"/>
    <property type="match status" value="1"/>
</dbReference>
<dbReference type="NCBIfam" id="TIGR00093">
    <property type="entry name" value="pseudouridine synthase"/>
    <property type="match status" value="1"/>
</dbReference>
<proteinExistence type="inferred from homology"/>
<dbReference type="InterPro" id="IPR018496">
    <property type="entry name" value="PsdUridine_synth_RsuA/RluB_CS"/>
</dbReference>
<gene>
    <name evidence="6" type="ORF">SAMN02745168_0678</name>
</gene>
<reference evidence="6 7" key="1">
    <citation type="submission" date="2017-04" db="EMBL/GenBank/DDBJ databases">
        <authorList>
            <person name="Afonso C.L."/>
            <person name="Miller P.J."/>
            <person name="Scott M.A."/>
            <person name="Spackman E."/>
            <person name="Goraichik I."/>
            <person name="Dimitrov K.M."/>
            <person name="Suarez D.L."/>
            <person name="Swayne D.E."/>
        </authorList>
    </citation>
    <scope>NUCLEOTIDE SEQUENCE [LARGE SCALE GENOMIC DNA]</scope>
    <source>
        <strain evidence="6 7">DSM 12816</strain>
    </source>
</reference>